<dbReference type="Gene3D" id="3.40.50.150">
    <property type="entry name" value="Vaccinia Virus protein VP39"/>
    <property type="match status" value="2"/>
</dbReference>
<evidence type="ECO:0000313" key="2">
    <source>
        <dbReference type="EMBL" id="MBC8362198.1"/>
    </source>
</evidence>
<feature type="domain" description="Ribosomal RNA large subunit methyltransferase K/L-like methyltransferase" evidence="1">
    <location>
        <begin position="117"/>
        <end position="324"/>
    </location>
</feature>
<evidence type="ECO:0000259" key="1">
    <source>
        <dbReference type="Pfam" id="PF01170"/>
    </source>
</evidence>
<comment type="caution">
    <text evidence="2">The sequence shown here is derived from an EMBL/GenBank/DDBJ whole genome shotgun (WGS) entry which is preliminary data.</text>
</comment>
<dbReference type="InterPro" id="IPR029063">
    <property type="entry name" value="SAM-dependent_MTases_sf"/>
</dbReference>
<organism evidence="2 3">
    <name type="scientific">Candidatus Desulfatibia profunda</name>
    <dbReference type="NCBI Taxonomy" id="2841695"/>
    <lineage>
        <taxon>Bacteria</taxon>
        <taxon>Pseudomonadati</taxon>
        <taxon>Thermodesulfobacteriota</taxon>
        <taxon>Desulfobacteria</taxon>
        <taxon>Desulfobacterales</taxon>
        <taxon>Desulfobacterales incertae sedis</taxon>
        <taxon>Candidatus Desulfatibia</taxon>
    </lineage>
</organism>
<gene>
    <name evidence="2" type="ORF">H8E23_12465</name>
</gene>
<name>A0A8J6TN02_9BACT</name>
<proteinExistence type="predicted"/>
<dbReference type="Proteomes" id="UP000603434">
    <property type="component" value="Unassembled WGS sequence"/>
</dbReference>
<dbReference type="InterPro" id="IPR000241">
    <property type="entry name" value="RlmKL-like_Mtase"/>
</dbReference>
<dbReference type="SUPFAM" id="SSF53335">
    <property type="entry name" value="S-adenosyl-L-methionine-dependent methyltransferases"/>
    <property type="match status" value="1"/>
</dbReference>
<dbReference type="AlphaFoldDB" id="A0A8J6TN02"/>
<dbReference type="EMBL" id="JACNJH010000176">
    <property type="protein sequence ID" value="MBC8362198.1"/>
    <property type="molecule type" value="Genomic_DNA"/>
</dbReference>
<accession>A0A8J6TN02</accession>
<evidence type="ECO:0000313" key="3">
    <source>
        <dbReference type="Proteomes" id="UP000603434"/>
    </source>
</evidence>
<reference evidence="2 3" key="1">
    <citation type="submission" date="2020-08" db="EMBL/GenBank/DDBJ databases">
        <title>Bridging the membrane lipid divide: bacteria of the FCB group superphylum have the potential to synthesize archaeal ether lipids.</title>
        <authorList>
            <person name="Villanueva L."/>
            <person name="Von Meijenfeldt F.A.B."/>
            <person name="Westbye A.B."/>
            <person name="Yadav S."/>
            <person name="Hopmans E.C."/>
            <person name="Dutilh B.E."/>
            <person name="Sinninghe Damste J.S."/>
        </authorList>
    </citation>
    <scope>NUCLEOTIDE SEQUENCE [LARGE SCALE GENOMIC DNA]</scope>
    <source>
        <strain evidence="2">NIOZ-UU30</strain>
    </source>
</reference>
<dbReference type="Pfam" id="PF01170">
    <property type="entry name" value="UPF0020"/>
    <property type="match status" value="1"/>
</dbReference>
<protein>
    <recommendedName>
        <fullName evidence="1">Ribosomal RNA large subunit methyltransferase K/L-like methyltransferase domain-containing protein</fullName>
    </recommendedName>
</protein>
<sequence>MLKKLEHTPATNSLRNILGKSMVKSLLPDNLKLVPQLNEVYELELAFYESQILSEEEIVENGAYFASVNGQPTRHFLICQGEPLKLADHSSSRLKSFFKTNQFKTGYATNGLFPYRGKFHPQMIKGLINVMGCKPGDTVLDPMMGSGTVLIEATLMGINSIGIDASPFCSFMTKAKLYGLKVPVNNLKAALVNFDSTFNYFLEKVGELNVSKAKGQAELFGNHNANAAPKLPLGCKRQDAHDFLMLAFLDAKGYAERSQRKSFREQFHAILERYIFAAEKIQTVLNGFQDELGTADPRTGDARNMDIKDESIDGIIFSPPYSFAIDYLENDAYHLNTIGVDIDKLRESMIGLRGKKPLEKYETYLSDMDKIISECARVLKPERICSIVVGTNNNQISKILKVEPEKVKGIHEQLIAMAQNHGMSPVRNIERQITGMANTMRTEFIVMLQKD</sequence>